<evidence type="ECO:0000313" key="2">
    <source>
        <dbReference type="EMBL" id="GAA0754616.1"/>
    </source>
</evidence>
<dbReference type="EMBL" id="BAAAEW010000020">
    <property type="protein sequence ID" value="GAA0754616.1"/>
    <property type="molecule type" value="Genomic_DNA"/>
</dbReference>
<comment type="caution">
    <text evidence="2">The sequence shown here is derived from an EMBL/GenBank/DDBJ whole genome shotgun (WGS) entry which is preliminary data.</text>
</comment>
<sequence>MAGQRIPGATSPTLREPVGWGEPFDLRSALPGPTGLVATGIGAGLEGLPDKRGQSPRPSVQPVRRPTPEGEWRRLTVNERDMARTLFGNSVDYNRVKVHNEEYLWFGLQPDDTAMTPNGEMYFNPKRFKEDFALAGFSDSLWFMHEMVHVWQHQLGYPVMLRGAIRIGLGYDYTLDAKKTLGDYNMEAQGDLLSDYWAVKNFSRPPEMHQTKHINDRALFETVLRLFIANPSDKRNLP</sequence>
<gene>
    <name evidence="2" type="ORF">GCM10009107_31300</name>
</gene>
<organism evidence="2 3">
    <name type="scientific">Ideonella azotifigens</name>
    <dbReference type="NCBI Taxonomy" id="513160"/>
    <lineage>
        <taxon>Bacteria</taxon>
        <taxon>Pseudomonadati</taxon>
        <taxon>Pseudomonadota</taxon>
        <taxon>Betaproteobacteria</taxon>
        <taxon>Burkholderiales</taxon>
        <taxon>Sphaerotilaceae</taxon>
        <taxon>Ideonella</taxon>
    </lineage>
</organism>
<reference evidence="2 3" key="1">
    <citation type="journal article" date="2019" name="Int. J. Syst. Evol. Microbiol.">
        <title>The Global Catalogue of Microorganisms (GCM) 10K type strain sequencing project: providing services to taxonomists for standard genome sequencing and annotation.</title>
        <authorList>
            <consortium name="The Broad Institute Genomics Platform"/>
            <consortium name="The Broad Institute Genome Sequencing Center for Infectious Disease"/>
            <person name="Wu L."/>
            <person name="Ma J."/>
        </authorList>
    </citation>
    <scope>NUCLEOTIDE SEQUENCE [LARGE SCALE GENOMIC DNA]</scope>
    <source>
        <strain evidence="2 3">JCM 15503</strain>
    </source>
</reference>
<feature type="compositionally biased region" description="Low complexity" evidence="1">
    <location>
        <begin position="55"/>
        <end position="64"/>
    </location>
</feature>
<accession>A0ABN1K4L7</accession>
<dbReference type="Proteomes" id="UP001500279">
    <property type="component" value="Unassembled WGS sequence"/>
</dbReference>
<dbReference type="RefSeq" id="WP_231013009.1">
    <property type="nucleotide sequence ID" value="NZ_BAAAEW010000020.1"/>
</dbReference>
<evidence type="ECO:0008006" key="4">
    <source>
        <dbReference type="Google" id="ProtNLM"/>
    </source>
</evidence>
<proteinExistence type="predicted"/>
<evidence type="ECO:0000256" key="1">
    <source>
        <dbReference type="SAM" id="MobiDB-lite"/>
    </source>
</evidence>
<keyword evidence="3" id="KW-1185">Reference proteome</keyword>
<name>A0ABN1K4L7_9BURK</name>
<feature type="region of interest" description="Disordered" evidence="1">
    <location>
        <begin position="1"/>
        <end position="69"/>
    </location>
</feature>
<evidence type="ECO:0000313" key="3">
    <source>
        <dbReference type="Proteomes" id="UP001500279"/>
    </source>
</evidence>
<protein>
    <recommendedName>
        <fullName evidence="4">Rhs element Vgr protein</fullName>
    </recommendedName>
</protein>